<dbReference type="InterPro" id="IPR023353">
    <property type="entry name" value="LemA-like_dom_sf"/>
</dbReference>
<dbReference type="RefSeq" id="WP_023940450.1">
    <property type="nucleotide sequence ID" value="NZ_JQJC01000009.1"/>
</dbReference>
<evidence type="ECO:0000313" key="9">
    <source>
        <dbReference type="Proteomes" id="UP000249300"/>
    </source>
</evidence>
<keyword evidence="3 7" id="KW-0812">Transmembrane</keyword>
<gene>
    <name evidence="8" type="ORF">NCTC12858_01414</name>
</gene>
<keyword evidence="6" id="KW-0175">Coiled coil</keyword>
<keyword evidence="5 7" id="KW-0472">Membrane</keyword>
<evidence type="ECO:0000256" key="6">
    <source>
        <dbReference type="SAM" id="Coils"/>
    </source>
</evidence>
<dbReference type="InterPro" id="IPR007156">
    <property type="entry name" value="MamQ_LemA"/>
</dbReference>
<evidence type="ECO:0000313" key="8">
    <source>
        <dbReference type="EMBL" id="SQH73553.1"/>
    </source>
</evidence>
<protein>
    <submittedName>
        <fullName evidence="8">LemA family</fullName>
    </submittedName>
</protein>
<feature type="coiled-coil region" evidence="6">
    <location>
        <begin position="112"/>
        <end position="139"/>
    </location>
</feature>
<comment type="similarity">
    <text evidence="2">Belongs to the LemA family.</text>
</comment>
<feature type="transmembrane region" description="Helical" evidence="7">
    <location>
        <begin position="6"/>
        <end position="24"/>
    </location>
</feature>
<dbReference type="Proteomes" id="UP000249300">
    <property type="component" value="Chromosome 1"/>
</dbReference>
<dbReference type="EMBL" id="LS483447">
    <property type="protein sequence ID" value="SQH73553.1"/>
    <property type="molecule type" value="Genomic_DNA"/>
</dbReference>
<organism evidence="8 9">
    <name type="scientific">Porphyromonas crevioricanis</name>
    <dbReference type="NCBI Taxonomy" id="393921"/>
    <lineage>
        <taxon>Bacteria</taxon>
        <taxon>Pseudomonadati</taxon>
        <taxon>Bacteroidota</taxon>
        <taxon>Bacteroidia</taxon>
        <taxon>Bacteroidales</taxon>
        <taxon>Porphyromonadaceae</taxon>
        <taxon>Porphyromonas</taxon>
    </lineage>
</organism>
<evidence type="ECO:0000256" key="2">
    <source>
        <dbReference type="ARBA" id="ARBA00008854"/>
    </source>
</evidence>
<reference evidence="8 9" key="1">
    <citation type="submission" date="2018-06" db="EMBL/GenBank/DDBJ databases">
        <authorList>
            <consortium name="Pathogen Informatics"/>
            <person name="Doyle S."/>
        </authorList>
    </citation>
    <scope>NUCLEOTIDE SEQUENCE [LARGE SCALE GENOMIC DNA]</scope>
    <source>
        <strain evidence="8 9">NCTC12858</strain>
    </source>
</reference>
<dbReference type="KEGG" id="pcre:NCTC12858_01414"/>
<keyword evidence="9" id="KW-1185">Reference proteome</keyword>
<dbReference type="Pfam" id="PF04011">
    <property type="entry name" value="LemA"/>
    <property type="match status" value="1"/>
</dbReference>
<dbReference type="PANTHER" id="PTHR34478:SF1">
    <property type="entry name" value="PROTEIN LEMA"/>
    <property type="match status" value="1"/>
</dbReference>
<comment type="subcellular location">
    <subcellularLocation>
        <location evidence="1">Membrane</location>
        <topology evidence="1">Single-pass membrane protein</topology>
    </subcellularLocation>
</comment>
<accession>A0A2X4PNW7</accession>
<evidence type="ECO:0000256" key="7">
    <source>
        <dbReference type="SAM" id="Phobius"/>
    </source>
</evidence>
<dbReference type="GO" id="GO:0016020">
    <property type="term" value="C:membrane"/>
    <property type="evidence" value="ECO:0007669"/>
    <property type="project" value="UniProtKB-SubCell"/>
</dbReference>
<evidence type="ECO:0000256" key="4">
    <source>
        <dbReference type="ARBA" id="ARBA00022989"/>
    </source>
</evidence>
<dbReference type="PANTHER" id="PTHR34478">
    <property type="entry name" value="PROTEIN LEMA"/>
    <property type="match status" value="1"/>
</dbReference>
<sequence length="175" mass="19733">MSSSLLLPITVVLLTIILWGIYTYNKLIARQNKLEQCESGISVALKQRSDMIPALVSSVKGYVGYENNLLKKITELRSLAAETMRKEEKQGLDTALSQELSKLPILVEKYPLLKADTQFLKLENSIEEVEDRLQAIRRTYNAAAVSYNNTIRMFPSNIVASLAKHKPVQLIQIPE</sequence>
<evidence type="ECO:0000256" key="5">
    <source>
        <dbReference type="ARBA" id="ARBA00023136"/>
    </source>
</evidence>
<dbReference type="AlphaFoldDB" id="A0A2X4PNW7"/>
<dbReference type="Gene3D" id="1.20.1440.20">
    <property type="entry name" value="LemA-like domain"/>
    <property type="match status" value="1"/>
</dbReference>
<dbReference type="SUPFAM" id="SSF140478">
    <property type="entry name" value="LemA-like"/>
    <property type="match status" value="1"/>
</dbReference>
<evidence type="ECO:0000256" key="1">
    <source>
        <dbReference type="ARBA" id="ARBA00004167"/>
    </source>
</evidence>
<proteinExistence type="inferred from homology"/>
<evidence type="ECO:0000256" key="3">
    <source>
        <dbReference type="ARBA" id="ARBA00022692"/>
    </source>
</evidence>
<keyword evidence="4 7" id="KW-1133">Transmembrane helix</keyword>
<name>A0A2X4PNW7_9PORP</name>